<dbReference type="RefSeq" id="WP_324274698.1">
    <property type="nucleotide sequence ID" value="NZ_CP141261.1"/>
</dbReference>
<keyword evidence="4" id="KW-1185">Reference proteome</keyword>
<feature type="compositionally biased region" description="Low complexity" evidence="1">
    <location>
        <begin position="113"/>
        <end position="133"/>
    </location>
</feature>
<reference evidence="3 4" key="1">
    <citation type="submission" date="2023-12" db="EMBL/GenBank/DDBJ databases">
        <title>Blastococcus brunescens sp. nov., an actonobacterium isolated from sandstone collected in sahara desert.</title>
        <authorList>
            <person name="Gtari M."/>
            <person name="Ghodhbane F."/>
        </authorList>
    </citation>
    <scope>NUCLEOTIDE SEQUENCE [LARGE SCALE GENOMIC DNA]</scope>
    <source>
        <strain evidence="3 4">BMG 8361</strain>
    </source>
</reference>
<feature type="signal peptide" evidence="2">
    <location>
        <begin position="1"/>
        <end position="29"/>
    </location>
</feature>
<proteinExistence type="predicted"/>
<dbReference type="Proteomes" id="UP001324287">
    <property type="component" value="Chromosome"/>
</dbReference>
<name>A0ABZ1B0D5_9ACTN</name>
<accession>A0ABZ1B0D5</accession>
<feature type="region of interest" description="Disordered" evidence="1">
    <location>
        <begin position="92"/>
        <end position="141"/>
    </location>
</feature>
<organism evidence="3 4">
    <name type="scientific">Blastococcus brunescens</name>
    <dbReference type="NCBI Taxonomy" id="1564165"/>
    <lineage>
        <taxon>Bacteria</taxon>
        <taxon>Bacillati</taxon>
        <taxon>Actinomycetota</taxon>
        <taxon>Actinomycetes</taxon>
        <taxon>Geodermatophilales</taxon>
        <taxon>Geodermatophilaceae</taxon>
        <taxon>Blastococcus</taxon>
    </lineage>
</organism>
<evidence type="ECO:0000313" key="4">
    <source>
        <dbReference type="Proteomes" id="UP001324287"/>
    </source>
</evidence>
<evidence type="ECO:0000313" key="3">
    <source>
        <dbReference type="EMBL" id="WRL63363.1"/>
    </source>
</evidence>
<evidence type="ECO:0000256" key="2">
    <source>
        <dbReference type="SAM" id="SignalP"/>
    </source>
</evidence>
<evidence type="ECO:0000256" key="1">
    <source>
        <dbReference type="SAM" id="MobiDB-lite"/>
    </source>
</evidence>
<dbReference type="EMBL" id="CP141261">
    <property type="protein sequence ID" value="WRL63363.1"/>
    <property type="molecule type" value="Genomic_DNA"/>
</dbReference>
<feature type="chain" id="PRO_5045427591" evidence="2">
    <location>
        <begin position="30"/>
        <end position="141"/>
    </location>
</feature>
<keyword evidence="2" id="KW-0732">Signal</keyword>
<gene>
    <name evidence="3" type="ORF">U6N30_27045</name>
</gene>
<protein>
    <submittedName>
        <fullName evidence="3">Uncharacterized protein</fullName>
    </submittedName>
</protein>
<sequence length="141" mass="13758">MTSTRVQAMALVTAAVAGYAGAAAITALAAPALPPIAIATDFGPGDGLTRYALTAAPGALGDDLLAALEAVPGVATAQSLGDGRALVATDGVTPERLGAVPGSPRSSSRRQYRSSAPSATRTSRSTAGTSRTPAPTPTSSP</sequence>